<accession>A0A0B4SJS0</accession>
<dbReference type="Proteomes" id="UP000031807">
    <property type="component" value="Segment"/>
</dbReference>
<dbReference type="KEGG" id="vg:26626753"/>
<proteinExistence type="predicted"/>
<name>A0A0B4SJS0_9CAUD</name>
<keyword evidence="2" id="KW-1185">Reference proteome</keyword>
<reference evidence="1 2" key="1">
    <citation type="submission" date="2014-10" db="EMBL/GenBank/DDBJ databases">
        <title>Characterization of phage pPM_01 specific to Proteus mirabilis.</title>
        <authorList>
            <person name="Wirjon I.A."/>
            <person name="Mat Arip Y."/>
        </authorList>
    </citation>
    <scope>NUCLEOTIDE SEQUENCE [LARGE SCALE GENOMIC DNA]</scope>
</reference>
<dbReference type="GeneID" id="26626753"/>
<organism evidence="1 2">
    <name type="scientific">Proteus phage pPM_01</name>
    <dbReference type="NCBI Taxonomy" id="1567485"/>
    <lineage>
        <taxon>Viruses</taxon>
        <taxon>Duplodnaviria</taxon>
        <taxon>Heunggongvirae</taxon>
        <taxon>Uroviricota</taxon>
        <taxon>Caudoviricetes</taxon>
        <taxon>Casjensviridae</taxon>
        <taxon>Lavrentievavirus</taxon>
        <taxon>Lavrentievavirus pPM01</taxon>
    </lineage>
</organism>
<evidence type="ECO:0000313" key="2">
    <source>
        <dbReference type="Proteomes" id="UP000031807"/>
    </source>
</evidence>
<dbReference type="EMBL" id="KP063118">
    <property type="protein sequence ID" value="AJA41278.1"/>
    <property type="molecule type" value="Genomic_DNA"/>
</dbReference>
<dbReference type="RefSeq" id="YP_009199642.1">
    <property type="nucleotide sequence ID" value="NC_028812.1"/>
</dbReference>
<protein>
    <submittedName>
        <fullName evidence="1">Uncharacterized protein</fullName>
    </submittedName>
</protein>
<gene>
    <name evidence="1" type="ORF">pPM01_0029</name>
</gene>
<sequence>MFDDIRRIKRKYEMMPPGDNTPLYGDFIEFKDEFNGATYIGEVLDHHFSSTPHDQIWNVFVDGVTISAKQSEITRVYRRKRRK</sequence>
<evidence type="ECO:0000313" key="1">
    <source>
        <dbReference type="EMBL" id="AJA41278.1"/>
    </source>
</evidence>